<protein>
    <recommendedName>
        <fullName evidence="4">Nephrocystin 3-like N-terminal domain-containing protein</fullName>
    </recommendedName>
</protein>
<dbReference type="GeneID" id="81376781"/>
<dbReference type="InterPro" id="IPR019775">
    <property type="entry name" value="WD40_repeat_CS"/>
</dbReference>
<evidence type="ECO:0000313" key="6">
    <source>
        <dbReference type="Proteomes" id="UP001147747"/>
    </source>
</evidence>
<feature type="repeat" description="WD" evidence="3">
    <location>
        <begin position="628"/>
        <end position="669"/>
    </location>
</feature>
<keyword evidence="1 3" id="KW-0853">WD repeat</keyword>
<organism evidence="5 6">
    <name type="scientific">Penicillium cosmopolitanum</name>
    <dbReference type="NCBI Taxonomy" id="1131564"/>
    <lineage>
        <taxon>Eukaryota</taxon>
        <taxon>Fungi</taxon>
        <taxon>Dikarya</taxon>
        <taxon>Ascomycota</taxon>
        <taxon>Pezizomycotina</taxon>
        <taxon>Eurotiomycetes</taxon>
        <taxon>Eurotiomycetidae</taxon>
        <taxon>Eurotiales</taxon>
        <taxon>Aspergillaceae</taxon>
        <taxon>Penicillium</taxon>
    </lineage>
</organism>
<comment type="caution">
    <text evidence="5">The sequence shown here is derived from an EMBL/GenBank/DDBJ whole genome shotgun (WGS) entry which is preliminary data.</text>
</comment>
<dbReference type="PROSITE" id="PS00678">
    <property type="entry name" value="WD_REPEATS_1"/>
    <property type="match status" value="1"/>
</dbReference>
<dbReference type="EMBL" id="JAPZBU010000012">
    <property type="protein sequence ID" value="KAJ5376278.1"/>
    <property type="molecule type" value="Genomic_DNA"/>
</dbReference>
<dbReference type="InterPro" id="IPR056884">
    <property type="entry name" value="NPHP3-like_N"/>
</dbReference>
<dbReference type="RefSeq" id="XP_056481308.1">
    <property type="nucleotide sequence ID" value="XM_056637801.1"/>
</dbReference>
<feature type="domain" description="Nephrocystin 3-like N-terminal" evidence="4">
    <location>
        <begin position="134"/>
        <end position="240"/>
    </location>
</feature>
<dbReference type="Proteomes" id="UP001147747">
    <property type="component" value="Unassembled WGS sequence"/>
</dbReference>
<gene>
    <name evidence="5" type="ORF">N7509_013164</name>
</gene>
<evidence type="ECO:0000256" key="3">
    <source>
        <dbReference type="PROSITE-ProRule" id="PRU00221"/>
    </source>
</evidence>
<evidence type="ECO:0000256" key="2">
    <source>
        <dbReference type="ARBA" id="ARBA00022737"/>
    </source>
</evidence>
<dbReference type="PANTHER" id="PTHR10039:SF17">
    <property type="entry name" value="FUNGAL STAND N-TERMINAL GOODBYE DOMAIN-CONTAINING PROTEIN-RELATED"/>
    <property type="match status" value="1"/>
</dbReference>
<evidence type="ECO:0000259" key="4">
    <source>
        <dbReference type="Pfam" id="PF24883"/>
    </source>
</evidence>
<dbReference type="Pfam" id="PF24883">
    <property type="entry name" value="NPHP3_N"/>
    <property type="match status" value="1"/>
</dbReference>
<dbReference type="PROSITE" id="PS50294">
    <property type="entry name" value="WD_REPEATS_REGION"/>
    <property type="match status" value="1"/>
</dbReference>
<dbReference type="PROSITE" id="PS50082">
    <property type="entry name" value="WD_REPEATS_2"/>
    <property type="match status" value="1"/>
</dbReference>
<proteinExistence type="predicted"/>
<reference evidence="5" key="2">
    <citation type="journal article" date="2023" name="IMA Fungus">
        <title>Comparative genomic study of the Penicillium genus elucidates a diverse pangenome and 15 lateral gene transfer events.</title>
        <authorList>
            <person name="Petersen C."/>
            <person name="Sorensen T."/>
            <person name="Nielsen M.R."/>
            <person name="Sondergaard T.E."/>
            <person name="Sorensen J.L."/>
            <person name="Fitzpatrick D.A."/>
            <person name="Frisvad J.C."/>
            <person name="Nielsen K.L."/>
        </authorList>
    </citation>
    <scope>NUCLEOTIDE SEQUENCE</scope>
    <source>
        <strain evidence="5">IBT 29677</strain>
    </source>
</reference>
<reference evidence="5" key="1">
    <citation type="submission" date="2022-12" db="EMBL/GenBank/DDBJ databases">
        <authorList>
            <person name="Petersen C."/>
        </authorList>
    </citation>
    <scope>NUCLEOTIDE SEQUENCE</scope>
    <source>
        <strain evidence="5">IBT 29677</strain>
    </source>
</reference>
<dbReference type="InterPro" id="IPR001680">
    <property type="entry name" value="WD40_rpt"/>
</dbReference>
<dbReference type="OrthoDB" id="674604at2759"/>
<dbReference type="SMART" id="SM00320">
    <property type="entry name" value="WD40"/>
    <property type="match status" value="5"/>
</dbReference>
<name>A0A9W9SCU4_9EURO</name>
<keyword evidence="2" id="KW-0677">Repeat</keyword>
<dbReference type="PANTHER" id="PTHR10039">
    <property type="entry name" value="AMELOGENIN"/>
    <property type="match status" value="1"/>
</dbReference>
<sequence>METPTTVQNRFGDACASADGITFKAGVNTGTINIKGGCLLSSAEKLISVLIVVKFSERPRNIPFPKAAYDATFDAAKKEHVASCLPGTRVEVLKEIQKWMDGDNPKKLYWLNGMAEKCSSGSELFLLKGGGDLASASRFASTIAIQLCEVSAEMRGLIEKVVDDNPRLDSLNVQEQWDKLIIQPISEFYQHALTGSIGLLLVIDALDECNNTEDVNVLIRCLERVTQIEGANCRVFLTSRPDQPIKAGLGSSTSVPRESFILHNIEKSILYEDLGLYYRDQFTRMRATMSFQEDVISDSLIASLVERSHGLFIHAATVCRFNRRKPTAQIKNWIRCIQRSLNTLSSFVSVTDGLSLEETRKIHELFQRIIGAIITISDAMSSENLALLLGEKRERIDTTLGYLHSVIDVPESKQELIRILHPSFRELLLDNKRCTNKSYSILGEEIHGYLLNRCFDFLISQLRRNPLHISQPGAKARDASIDRINTWISIPLQYSSKYWWNHFENSSDKWRANVPLLELLQDKYLYWLECLAWLGKLPQGKSTTLISSKHWKQKTESLLRSSISDGLYFLLSSRIMIEGAPLQLYVSVLLFTPMLSDVRITNYKEVPKWILNKPSTREKWGESDDILSIHHSSRVRSIAVSSDITLIATACDDRMVHIWDATNGTERLALQGNTMSWASVSFSPDGCIVASLVNNTVSMWNIRGVLGRIPHPDFQFHLQNSVSLTKPSTYPMCAFYPDGILFAAGSYPHDIWVWDMRFKSAVKFHLQAEHSTEIGGLCFSPDGSLLISVSQITLAHPKPNFNIWDTCTGTEIGSEAKIPGSSSARLLCGTKHITISSPTSKEKMGLVLCDIRTGADFRSFPLGFFFPDDALFRPQDGKLLLAKCSPNQIWMWPPDEFRKTFLFTSGNHPIESFVFSPNGRFIIAVKAPNELVIWNIEDVGRESPKLVEMYRRIRNMGHFIRSPNGKLLTTWKDNSIAAVWDTNTGKEKCRFETPISLTYPIFSSDGNVLAVLVDTGIHFWHTETGQKGQILRTNDEQTLGTGCFQVSAKGEKFIYIPQDTWSQPFCECQIWDIHNHGRVSNSTVQITSCEKPGVALSPNAQFYAIWCEESTFIEIRSFSSISLQRRTFKQYGTMIT</sequence>
<evidence type="ECO:0000313" key="5">
    <source>
        <dbReference type="EMBL" id="KAJ5376278.1"/>
    </source>
</evidence>
<dbReference type="Pfam" id="PF00400">
    <property type="entry name" value="WD40"/>
    <property type="match status" value="1"/>
</dbReference>
<dbReference type="SUPFAM" id="SSF82171">
    <property type="entry name" value="DPP6 N-terminal domain-like"/>
    <property type="match status" value="2"/>
</dbReference>
<evidence type="ECO:0000256" key="1">
    <source>
        <dbReference type="ARBA" id="ARBA00022574"/>
    </source>
</evidence>
<accession>A0A9W9SCU4</accession>
<dbReference type="InterPro" id="IPR015943">
    <property type="entry name" value="WD40/YVTN_repeat-like_dom_sf"/>
</dbReference>
<dbReference type="Gene3D" id="2.130.10.10">
    <property type="entry name" value="YVTN repeat-like/Quinoprotein amine dehydrogenase"/>
    <property type="match status" value="2"/>
</dbReference>
<dbReference type="AlphaFoldDB" id="A0A9W9SCU4"/>
<keyword evidence="6" id="KW-1185">Reference proteome</keyword>